<organism evidence="10 11">
    <name type="scientific">Drosophila willistoni</name>
    <name type="common">Fruit fly</name>
    <dbReference type="NCBI Taxonomy" id="7260"/>
    <lineage>
        <taxon>Eukaryota</taxon>
        <taxon>Metazoa</taxon>
        <taxon>Ecdysozoa</taxon>
        <taxon>Arthropoda</taxon>
        <taxon>Hexapoda</taxon>
        <taxon>Insecta</taxon>
        <taxon>Pterygota</taxon>
        <taxon>Neoptera</taxon>
        <taxon>Endopterygota</taxon>
        <taxon>Diptera</taxon>
        <taxon>Brachycera</taxon>
        <taxon>Muscomorpha</taxon>
        <taxon>Ephydroidea</taxon>
        <taxon>Drosophilidae</taxon>
        <taxon>Drosophila</taxon>
        <taxon>Sophophora</taxon>
    </lineage>
</organism>
<keyword evidence="11" id="KW-1185">Reference proteome</keyword>
<dbReference type="InterPro" id="IPR038466">
    <property type="entry name" value="S8_pro-domain_sf"/>
</dbReference>
<dbReference type="OrthoDB" id="300641at2759"/>
<evidence type="ECO:0000313" key="11">
    <source>
        <dbReference type="Proteomes" id="UP000007798"/>
    </source>
</evidence>
<keyword evidence="8" id="KW-0325">Glycoprotein</keyword>
<gene>
    <name evidence="10" type="primary">Dwil\GK25062</name>
    <name evidence="10" type="ORF">Dwil_GK25062</name>
</gene>
<dbReference type="PANTHER" id="PTHR42884">
    <property type="entry name" value="PROPROTEIN CONVERTASE SUBTILISIN/KEXIN-RELATED"/>
    <property type="match status" value="1"/>
</dbReference>
<dbReference type="Proteomes" id="UP000007798">
    <property type="component" value="Unassembled WGS sequence"/>
</dbReference>
<dbReference type="Gene3D" id="3.30.70.850">
    <property type="entry name" value="Peptidase S8, pro-domain"/>
    <property type="match status" value="1"/>
</dbReference>
<dbReference type="PANTHER" id="PTHR42884:SF23">
    <property type="entry name" value="FURIN-LIKE PROTEASE 2"/>
    <property type="match status" value="1"/>
</dbReference>
<feature type="domain" description="Peptidase S8 pro-domain" evidence="9">
    <location>
        <begin position="10"/>
        <end position="86"/>
    </location>
</feature>
<name>B4NCL3_DROWI</name>
<evidence type="ECO:0000313" key="10">
    <source>
        <dbReference type="EMBL" id="EDW82572.1"/>
    </source>
</evidence>
<dbReference type="InParanoid" id="B4NCL3"/>
<evidence type="ECO:0000256" key="5">
    <source>
        <dbReference type="ARBA" id="ARBA00022825"/>
    </source>
</evidence>
<dbReference type="HOGENOM" id="CLU_2052086_0_0_1"/>
<dbReference type="eggNOG" id="KOG3525">
    <property type="taxonomic scope" value="Eukaryota"/>
</dbReference>
<evidence type="ECO:0000256" key="1">
    <source>
        <dbReference type="ARBA" id="ARBA00022670"/>
    </source>
</evidence>
<dbReference type="GO" id="GO:0016485">
    <property type="term" value="P:protein processing"/>
    <property type="evidence" value="ECO:0007669"/>
    <property type="project" value="TreeGrafter"/>
</dbReference>
<dbReference type="FunFam" id="3.30.70.850:FF:000001">
    <property type="entry name" value="Proprotein convertase subtilisin/kexin type 5"/>
    <property type="match status" value="1"/>
</dbReference>
<dbReference type="InterPro" id="IPR032815">
    <property type="entry name" value="S8_pro-domain"/>
</dbReference>
<dbReference type="EMBL" id="CH964239">
    <property type="protein sequence ID" value="EDW82572.1"/>
    <property type="molecule type" value="Genomic_DNA"/>
</dbReference>
<evidence type="ECO:0000256" key="8">
    <source>
        <dbReference type="ARBA" id="ARBA00023180"/>
    </source>
</evidence>
<evidence type="ECO:0000256" key="2">
    <source>
        <dbReference type="ARBA" id="ARBA00022685"/>
    </source>
</evidence>
<evidence type="ECO:0000256" key="7">
    <source>
        <dbReference type="ARBA" id="ARBA00023157"/>
    </source>
</evidence>
<proteinExistence type="predicted"/>
<dbReference type="GO" id="GO:0005802">
    <property type="term" value="C:trans-Golgi network"/>
    <property type="evidence" value="ECO:0007669"/>
    <property type="project" value="TreeGrafter"/>
</dbReference>
<evidence type="ECO:0000256" key="4">
    <source>
        <dbReference type="ARBA" id="ARBA00022801"/>
    </source>
</evidence>
<keyword evidence="4" id="KW-0378">Hydrolase</keyword>
<dbReference type="STRING" id="7260.B4NCL3"/>
<evidence type="ECO:0000256" key="3">
    <source>
        <dbReference type="ARBA" id="ARBA00022729"/>
    </source>
</evidence>
<keyword evidence="6" id="KW-0865">Zymogen</keyword>
<keyword evidence="1" id="KW-0645">Protease</keyword>
<evidence type="ECO:0000259" key="9">
    <source>
        <dbReference type="Pfam" id="PF16470"/>
    </source>
</evidence>
<keyword evidence="5" id="KW-0720">Serine protease</keyword>
<accession>B4NCL3</accession>
<keyword evidence="3" id="KW-0732">Signal</keyword>
<sequence>MPEEPIYTNEFAVYIPAGKSVADEIAAKYGFTNKGQIGALIDYYLYQHHRVSNSSIRLSRKYHSALKSEFEVKWLQQQHEKIRRKRDGPYQDILPTYSPYSVLRQPPNDYIIDPNSHLSF</sequence>
<keyword evidence="7" id="KW-1015">Disulfide bond</keyword>
<dbReference type="GO" id="GO:0000139">
    <property type="term" value="C:Golgi membrane"/>
    <property type="evidence" value="ECO:0007669"/>
    <property type="project" value="TreeGrafter"/>
</dbReference>
<reference evidence="10 11" key="1">
    <citation type="journal article" date="2007" name="Nature">
        <title>Evolution of genes and genomes on the Drosophila phylogeny.</title>
        <authorList>
            <consortium name="Drosophila 12 Genomes Consortium"/>
            <person name="Clark A.G."/>
            <person name="Eisen M.B."/>
            <person name="Smith D.R."/>
            <person name="Bergman C.M."/>
            <person name="Oliver B."/>
            <person name="Markow T.A."/>
            <person name="Kaufman T.C."/>
            <person name="Kellis M."/>
            <person name="Gelbart W."/>
            <person name="Iyer V.N."/>
            <person name="Pollard D.A."/>
            <person name="Sackton T.B."/>
            <person name="Larracuente A.M."/>
            <person name="Singh N.D."/>
            <person name="Abad J.P."/>
            <person name="Abt D.N."/>
            <person name="Adryan B."/>
            <person name="Aguade M."/>
            <person name="Akashi H."/>
            <person name="Anderson W.W."/>
            <person name="Aquadro C.F."/>
            <person name="Ardell D.H."/>
            <person name="Arguello R."/>
            <person name="Artieri C.G."/>
            <person name="Barbash D.A."/>
            <person name="Barker D."/>
            <person name="Barsanti P."/>
            <person name="Batterham P."/>
            <person name="Batzoglou S."/>
            <person name="Begun D."/>
            <person name="Bhutkar A."/>
            <person name="Blanco E."/>
            <person name="Bosak S.A."/>
            <person name="Bradley R.K."/>
            <person name="Brand A.D."/>
            <person name="Brent M.R."/>
            <person name="Brooks A.N."/>
            <person name="Brown R.H."/>
            <person name="Butlin R.K."/>
            <person name="Caggese C."/>
            <person name="Calvi B.R."/>
            <person name="Bernardo de Carvalho A."/>
            <person name="Caspi A."/>
            <person name="Castrezana S."/>
            <person name="Celniker S.E."/>
            <person name="Chang J.L."/>
            <person name="Chapple C."/>
            <person name="Chatterji S."/>
            <person name="Chinwalla A."/>
            <person name="Civetta A."/>
            <person name="Clifton S.W."/>
            <person name="Comeron J.M."/>
            <person name="Costello J.C."/>
            <person name="Coyne J.A."/>
            <person name="Daub J."/>
            <person name="David R.G."/>
            <person name="Delcher A.L."/>
            <person name="Delehaunty K."/>
            <person name="Do C.B."/>
            <person name="Ebling H."/>
            <person name="Edwards K."/>
            <person name="Eickbush T."/>
            <person name="Evans J.D."/>
            <person name="Filipski A."/>
            <person name="Findeiss S."/>
            <person name="Freyhult E."/>
            <person name="Fulton L."/>
            <person name="Fulton R."/>
            <person name="Garcia A.C."/>
            <person name="Gardiner A."/>
            <person name="Garfield D.A."/>
            <person name="Garvin B.E."/>
            <person name="Gibson G."/>
            <person name="Gilbert D."/>
            <person name="Gnerre S."/>
            <person name="Godfrey J."/>
            <person name="Good R."/>
            <person name="Gotea V."/>
            <person name="Gravely B."/>
            <person name="Greenberg A.J."/>
            <person name="Griffiths-Jones S."/>
            <person name="Gross S."/>
            <person name="Guigo R."/>
            <person name="Gustafson E.A."/>
            <person name="Haerty W."/>
            <person name="Hahn M.W."/>
            <person name="Halligan D.L."/>
            <person name="Halpern A.L."/>
            <person name="Halter G.M."/>
            <person name="Han M.V."/>
            <person name="Heger A."/>
            <person name="Hillier L."/>
            <person name="Hinrichs A.S."/>
            <person name="Holmes I."/>
            <person name="Hoskins R.A."/>
            <person name="Hubisz M.J."/>
            <person name="Hultmark D."/>
            <person name="Huntley M.A."/>
            <person name="Jaffe D.B."/>
            <person name="Jagadeeshan S."/>
            <person name="Jeck W.R."/>
            <person name="Johnson J."/>
            <person name="Jones C.D."/>
            <person name="Jordan W.C."/>
            <person name="Karpen G.H."/>
            <person name="Kataoka E."/>
            <person name="Keightley P.D."/>
            <person name="Kheradpour P."/>
            <person name="Kirkness E.F."/>
            <person name="Koerich L.B."/>
            <person name="Kristiansen K."/>
            <person name="Kudrna D."/>
            <person name="Kulathinal R.J."/>
            <person name="Kumar S."/>
            <person name="Kwok R."/>
            <person name="Lander E."/>
            <person name="Langley C.H."/>
            <person name="Lapoint R."/>
            <person name="Lazzaro B.P."/>
            <person name="Lee S.J."/>
            <person name="Levesque L."/>
            <person name="Li R."/>
            <person name="Lin C.F."/>
            <person name="Lin M.F."/>
            <person name="Lindblad-Toh K."/>
            <person name="Llopart A."/>
            <person name="Long M."/>
            <person name="Low L."/>
            <person name="Lozovsky E."/>
            <person name="Lu J."/>
            <person name="Luo M."/>
            <person name="Machado C.A."/>
            <person name="Makalowski W."/>
            <person name="Marzo M."/>
            <person name="Matsuda M."/>
            <person name="Matzkin L."/>
            <person name="McAllister B."/>
            <person name="McBride C.S."/>
            <person name="McKernan B."/>
            <person name="McKernan K."/>
            <person name="Mendez-Lago M."/>
            <person name="Minx P."/>
            <person name="Mollenhauer M.U."/>
            <person name="Montooth K."/>
            <person name="Mount S.M."/>
            <person name="Mu X."/>
            <person name="Myers E."/>
            <person name="Negre B."/>
            <person name="Newfeld S."/>
            <person name="Nielsen R."/>
            <person name="Noor M.A."/>
            <person name="O'Grady P."/>
            <person name="Pachter L."/>
            <person name="Papaceit M."/>
            <person name="Parisi M.J."/>
            <person name="Parisi M."/>
            <person name="Parts L."/>
            <person name="Pedersen J.S."/>
            <person name="Pesole G."/>
            <person name="Phillippy A.M."/>
            <person name="Ponting C.P."/>
            <person name="Pop M."/>
            <person name="Porcelli D."/>
            <person name="Powell J.R."/>
            <person name="Prohaska S."/>
            <person name="Pruitt K."/>
            <person name="Puig M."/>
            <person name="Quesneville H."/>
            <person name="Ram K.R."/>
            <person name="Rand D."/>
            <person name="Rasmussen M.D."/>
            <person name="Reed L.K."/>
            <person name="Reenan R."/>
            <person name="Reily A."/>
            <person name="Remington K.A."/>
            <person name="Rieger T.T."/>
            <person name="Ritchie M.G."/>
            <person name="Robin C."/>
            <person name="Rogers Y.H."/>
            <person name="Rohde C."/>
            <person name="Rozas J."/>
            <person name="Rubenfield M.J."/>
            <person name="Ruiz A."/>
            <person name="Russo S."/>
            <person name="Salzberg S.L."/>
            <person name="Sanchez-Gracia A."/>
            <person name="Saranga D.J."/>
            <person name="Sato H."/>
            <person name="Schaeffer S.W."/>
            <person name="Schatz M.C."/>
            <person name="Schlenke T."/>
            <person name="Schwartz R."/>
            <person name="Segarra C."/>
            <person name="Singh R.S."/>
            <person name="Sirot L."/>
            <person name="Sirota M."/>
            <person name="Sisneros N.B."/>
            <person name="Smith C.D."/>
            <person name="Smith T.F."/>
            <person name="Spieth J."/>
            <person name="Stage D.E."/>
            <person name="Stark A."/>
            <person name="Stephan W."/>
            <person name="Strausberg R.L."/>
            <person name="Strempel S."/>
            <person name="Sturgill D."/>
            <person name="Sutton G."/>
            <person name="Sutton G.G."/>
            <person name="Tao W."/>
            <person name="Teichmann S."/>
            <person name="Tobari Y.N."/>
            <person name="Tomimura Y."/>
            <person name="Tsolas J.M."/>
            <person name="Valente V.L."/>
            <person name="Venter E."/>
            <person name="Venter J.C."/>
            <person name="Vicario S."/>
            <person name="Vieira F.G."/>
            <person name="Vilella A.J."/>
            <person name="Villasante A."/>
            <person name="Walenz B."/>
            <person name="Wang J."/>
            <person name="Wasserman M."/>
            <person name="Watts T."/>
            <person name="Wilson D."/>
            <person name="Wilson R.K."/>
            <person name="Wing R.A."/>
            <person name="Wolfner M.F."/>
            <person name="Wong A."/>
            <person name="Wong G.K."/>
            <person name="Wu C.I."/>
            <person name="Wu G."/>
            <person name="Yamamoto D."/>
            <person name="Yang H.P."/>
            <person name="Yang S.P."/>
            <person name="Yorke J.A."/>
            <person name="Yoshida K."/>
            <person name="Zdobnov E."/>
            <person name="Zhang P."/>
            <person name="Zhang Y."/>
            <person name="Zimin A.V."/>
            <person name="Baldwin J."/>
            <person name="Abdouelleil A."/>
            <person name="Abdulkadir J."/>
            <person name="Abebe A."/>
            <person name="Abera B."/>
            <person name="Abreu J."/>
            <person name="Acer S.C."/>
            <person name="Aftuck L."/>
            <person name="Alexander A."/>
            <person name="An P."/>
            <person name="Anderson E."/>
            <person name="Anderson S."/>
            <person name="Arachi H."/>
            <person name="Azer M."/>
            <person name="Bachantsang P."/>
            <person name="Barry A."/>
            <person name="Bayul T."/>
            <person name="Berlin A."/>
            <person name="Bessette D."/>
            <person name="Bloom T."/>
            <person name="Blye J."/>
            <person name="Boguslavskiy L."/>
            <person name="Bonnet C."/>
            <person name="Boukhgalter B."/>
            <person name="Bourzgui I."/>
            <person name="Brown A."/>
            <person name="Cahill P."/>
            <person name="Channer S."/>
            <person name="Cheshatsang Y."/>
            <person name="Chuda L."/>
            <person name="Citroen M."/>
            <person name="Collymore A."/>
            <person name="Cooke P."/>
            <person name="Costello M."/>
            <person name="D'Aco K."/>
            <person name="Daza R."/>
            <person name="De Haan G."/>
            <person name="DeGray S."/>
            <person name="DeMaso C."/>
            <person name="Dhargay N."/>
            <person name="Dooley K."/>
            <person name="Dooley E."/>
            <person name="Doricent M."/>
            <person name="Dorje P."/>
            <person name="Dorjee K."/>
            <person name="Dupes A."/>
            <person name="Elong R."/>
            <person name="Falk J."/>
            <person name="Farina A."/>
            <person name="Faro S."/>
            <person name="Ferguson D."/>
            <person name="Fisher S."/>
            <person name="Foley C.D."/>
            <person name="Franke A."/>
            <person name="Friedrich D."/>
            <person name="Gadbois L."/>
            <person name="Gearin G."/>
            <person name="Gearin C.R."/>
            <person name="Giannoukos G."/>
            <person name="Goode T."/>
            <person name="Graham J."/>
            <person name="Grandbois E."/>
            <person name="Grewal S."/>
            <person name="Gyaltsen K."/>
            <person name="Hafez N."/>
            <person name="Hagos B."/>
            <person name="Hall J."/>
            <person name="Henson C."/>
            <person name="Hollinger A."/>
            <person name="Honan T."/>
            <person name="Huard M.D."/>
            <person name="Hughes L."/>
            <person name="Hurhula B."/>
            <person name="Husby M.E."/>
            <person name="Kamat A."/>
            <person name="Kanga B."/>
            <person name="Kashin S."/>
            <person name="Khazanovich D."/>
            <person name="Kisner P."/>
            <person name="Lance K."/>
            <person name="Lara M."/>
            <person name="Lee W."/>
            <person name="Lennon N."/>
            <person name="Letendre F."/>
            <person name="LeVine R."/>
            <person name="Lipovsky A."/>
            <person name="Liu X."/>
            <person name="Liu J."/>
            <person name="Liu S."/>
            <person name="Lokyitsang T."/>
            <person name="Lokyitsang Y."/>
            <person name="Lubonja R."/>
            <person name="Lui A."/>
            <person name="MacDonald P."/>
            <person name="Magnisalis V."/>
            <person name="Maru K."/>
            <person name="Matthews C."/>
            <person name="McCusker W."/>
            <person name="McDonough S."/>
            <person name="Mehta T."/>
            <person name="Meldrim J."/>
            <person name="Meneus L."/>
            <person name="Mihai O."/>
            <person name="Mihalev A."/>
            <person name="Mihova T."/>
            <person name="Mittelman R."/>
            <person name="Mlenga V."/>
            <person name="Montmayeur A."/>
            <person name="Mulrain L."/>
            <person name="Navidi A."/>
            <person name="Naylor J."/>
            <person name="Negash T."/>
            <person name="Nguyen T."/>
            <person name="Nguyen N."/>
            <person name="Nicol R."/>
            <person name="Norbu C."/>
            <person name="Norbu N."/>
            <person name="Novod N."/>
            <person name="O'Neill B."/>
            <person name="Osman S."/>
            <person name="Markiewicz E."/>
            <person name="Oyono O.L."/>
            <person name="Patti C."/>
            <person name="Phunkhang P."/>
            <person name="Pierre F."/>
            <person name="Priest M."/>
            <person name="Raghuraman S."/>
            <person name="Rege F."/>
            <person name="Reyes R."/>
            <person name="Rise C."/>
            <person name="Rogov P."/>
            <person name="Ross K."/>
            <person name="Ryan E."/>
            <person name="Settipalli S."/>
            <person name="Shea T."/>
            <person name="Sherpa N."/>
            <person name="Shi L."/>
            <person name="Shih D."/>
            <person name="Sparrow T."/>
            <person name="Spaulding J."/>
            <person name="Stalker J."/>
            <person name="Stange-Thomann N."/>
            <person name="Stavropoulos S."/>
            <person name="Stone C."/>
            <person name="Strader C."/>
            <person name="Tesfaye S."/>
            <person name="Thomson T."/>
            <person name="Thoulutsang Y."/>
            <person name="Thoulutsang D."/>
            <person name="Topham K."/>
            <person name="Topping I."/>
            <person name="Tsamla T."/>
            <person name="Vassiliev H."/>
            <person name="Vo A."/>
            <person name="Wangchuk T."/>
            <person name="Wangdi T."/>
            <person name="Weiand M."/>
            <person name="Wilkinson J."/>
            <person name="Wilson A."/>
            <person name="Yadav S."/>
            <person name="Young G."/>
            <person name="Yu Q."/>
            <person name="Zembek L."/>
            <person name="Zhong D."/>
            <person name="Zimmer A."/>
            <person name="Zwirko Z."/>
            <person name="Jaffe D.B."/>
            <person name="Alvarez P."/>
            <person name="Brockman W."/>
            <person name="Butler J."/>
            <person name="Chin C."/>
            <person name="Gnerre S."/>
            <person name="Grabherr M."/>
            <person name="Kleber M."/>
            <person name="Mauceli E."/>
            <person name="MacCallum I."/>
        </authorList>
    </citation>
    <scope>NUCLEOTIDE SEQUENCE [LARGE SCALE GENOMIC DNA]</scope>
    <source>
        <strain evidence="11">Tucson 14030-0811.24</strain>
    </source>
</reference>
<dbReference type="SUPFAM" id="SSF54897">
    <property type="entry name" value="Protease propeptides/inhibitors"/>
    <property type="match status" value="1"/>
</dbReference>
<protein>
    <recommendedName>
        <fullName evidence="9">Peptidase S8 pro-domain domain-containing protein</fullName>
    </recommendedName>
</protein>
<dbReference type="Pfam" id="PF16470">
    <property type="entry name" value="S8_pro-domain"/>
    <property type="match status" value="1"/>
</dbReference>
<keyword evidence="2" id="KW-0165">Cleavage on pair of basic residues</keyword>
<dbReference type="GO" id="GO:0004252">
    <property type="term" value="F:serine-type endopeptidase activity"/>
    <property type="evidence" value="ECO:0007669"/>
    <property type="project" value="TreeGrafter"/>
</dbReference>
<dbReference type="KEGG" id="dwi:6648842"/>
<dbReference type="AlphaFoldDB" id="B4NCL3"/>
<evidence type="ECO:0000256" key="6">
    <source>
        <dbReference type="ARBA" id="ARBA00023145"/>
    </source>
</evidence>